<dbReference type="Proteomes" id="UP001162480">
    <property type="component" value="Chromosome 5"/>
</dbReference>
<dbReference type="EMBL" id="OX597818">
    <property type="protein sequence ID" value="CAI9723032.1"/>
    <property type="molecule type" value="Genomic_DNA"/>
</dbReference>
<feature type="coiled-coil region" evidence="1">
    <location>
        <begin position="551"/>
        <end position="588"/>
    </location>
</feature>
<feature type="compositionally biased region" description="Basic and acidic residues" evidence="2">
    <location>
        <begin position="699"/>
        <end position="715"/>
    </location>
</feature>
<evidence type="ECO:0000313" key="4">
    <source>
        <dbReference type="Proteomes" id="UP001162480"/>
    </source>
</evidence>
<proteinExistence type="predicted"/>
<feature type="compositionally biased region" description="Polar residues" evidence="2">
    <location>
        <begin position="617"/>
        <end position="640"/>
    </location>
</feature>
<sequence length="1004" mass="118323">MPLSFFTKSFVSKNTAKADNGIKSSRRKRRLISRSQSNITPSDIQSWLSNIEPTIPSQGYFQNTDDKSYPFSRVKFKQSLAQMTLDQLRHHDEAQKEAEDLLNDWVQKSLYDSNLADKDNLYVIDNKELEEVPCKDYLDIYETDSRLDFNEDEALETVLQNMLKKELVPKRIFSNLGLDNSKQQHDPSVKMELRRQQVKENRLKRENDINQKRQEQQMKKEAHLKAYQRIMKEERLKAIKHQQEEREIQKQMAAIRRQMLAEKKEQKGKKQEQIQLTNDCPQQPATEITPHKNFSSIEQCTTMAKTEQKMAKYEALKVKQKAINIQILQRHFMAWTSVILQKRVRYGKVSALADWKLLLRHWNAWKSLSMQNKMEKELQVHQQNMRECQRKDKMAGEHYITKLMKKCFWTWQLYLHREKECQRLKLSQKETKVKMEKLLIAAASGKINVVNSLSNSETKSKNLTKKKPDIEKCIKQVKISSVPCNSDGSIIGCSQLSSVPWKASRKLLDMETPQFCQLVAGTNTETYSSDQKQTTSRPLSAPNKFQIHSIERKLEFQKNFMKEQQKQLKEQKRLIEELQSNQRCEKLKNEISMKTKTNQGVNINPLSSIKSGGVKQQILNQTSKHSSAESCSPESQVESQTDSRAESRTDSWIESRMEFYAESHIESNTEIQTESEIDSQTDSRIGSRTGSRIGSQTESRADSRTDARTGSRTESYDESCPSSSTRTSSQNRSQRHQTFVRNLENRANERKHLKMEREARKRREMEEKLMMEKKCIEERIKAEKDERRARVKAIEQQKRLEEQRKAEQEQRMKELEELNSKADDFYRLYLLKIYGVLPWKEFIAKIHNTESKAIEMDKCRIQKNVLMSWHNHVQKLINEKTNSADIFYEKALVRRHFICWKNHKNYQLALEKKAKKYFASNLCHTVFNAWVTYANEQTIASWEQEEIAQKFYLTHLLQKMLNSWKLLPDIQRKEQERHQRKNELRHKVAMLLPDFYASIDSQVE</sequence>
<evidence type="ECO:0008006" key="5">
    <source>
        <dbReference type="Google" id="ProtNLM"/>
    </source>
</evidence>
<gene>
    <name evidence="3" type="ORF">OCTVUL_1B009966</name>
</gene>
<feature type="compositionally biased region" description="Basic and acidic residues" evidence="2">
    <location>
        <begin position="641"/>
        <end position="651"/>
    </location>
</feature>
<dbReference type="AlphaFoldDB" id="A0AA36AY45"/>
<dbReference type="PANTHER" id="PTHR22028:SF5">
    <property type="entry name" value="COILED-COIL DOMAIN-CONTAINING PROTEIN 191"/>
    <property type="match status" value="1"/>
</dbReference>
<feature type="compositionally biased region" description="Polar residues" evidence="2">
    <location>
        <begin position="680"/>
        <end position="698"/>
    </location>
</feature>
<keyword evidence="1" id="KW-0175">Coiled coil</keyword>
<feature type="compositionally biased region" description="Low complexity" evidence="2">
    <location>
        <begin position="722"/>
        <end position="732"/>
    </location>
</feature>
<reference evidence="3" key="1">
    <citation type="submission" date="2023-08" db="EMBL/GenBank/DDBJ databases">
        <authorList>
            <person name="Alioto T."/>
            <person name="Alioto T."/>
            <person name="Gomez Garrido J."/>
        </authorList>
    </citation>
    <scope>NUCLEOTIDE SEQUENCE</scope>
</reference>
<organism evidence="3 4">
    <name type="scientific">Octopus vulgaris</name>
    <name type="common">Common octopus</name>
    <dbReference type="NCBI Taxonomy" id="6645"/>
    <lineage>
        <taxon>Eukaryota</taxon>
        <taxon>Metazoa</taxon>
        <taxon>Spiralia</taxon>
        <taxon>Lophotrochozoa</taxon>
        <taxon>Mollusca</taxon>
        <taxon>Cephalopoda</taxon>
        <taxon>Coleoidea</taxon>
        <taxon>Octopodiformes</taxon>
        <taxon>Octopoda</taxon>
        <taxon>Incirrata</taxon>
        <taxon>Octopodidae</taxon>
        <taxon>Octopus</taxon>
    </lineage>
</organism>
<feature type="region of interest" description="Disordered" evidence="2">
    <location>
        <begin position="617"/>
        <end position="651"/>
    </location>
</feature>
<protein>
    <recommendedName>
        <fullName evidence="5">Coiled-coil domain-containing protein 191</fullName>
    </recommendedName>
</protein>
<keyword evidence="4" id="KW-1185">Reference proteome</keyword>
<accession>A0AA36AY45</accession>
<feature type="region of interest" description="Disordered" evidence="2">
    <location>
        <begin position="664"/>
        <end position="759"/>
    </location>
</feature>
<evidence type="ECO:0000313" key="3">
    <source>
        <dbReference type="EMBL" id="CAI9723032.1"/>
    </source>
</evidence>
<evidence type="ECO:0000256" key="2">
    <source>
        <dbReference type="SAM" id="MobiDB-lite"/>
    </source>
</evidence>
<feature type="coiled-coil region" evidence="1">
    <location>
        <begin position="195"/>
        <end position="258"/>
    </location>
</feature>
<dbReference type="InterPro" id="IPR052270">
    <property type="entry name" value="CACF_protein"/>
</dbReference>
<feature type="compositionally biased region" description="Basic and acidic residues" evidence="2">
    <location>
        <begin position="743"/>
        <end position="759"/>
    </location>
</feature>
<name>A0AA36AY45_OCTVU</name>
<dbReference type="PANTHER" id="PTHR22028">
    <property type="entry name" value="SFI1 SPINDLE BODY DOMAIN-CONTAINING PROTEIN-RELATED"/>
    <property type="match status" value="1"/>
</dbReference>
<evidence type="ECO:0000256" key="1">
    <source>
        <dbReference type="SAM" id="Coils"/>
    </source>
</evidence>